<proteinExistence type="predicted"/>
<dbReference type="SUPFAM" id="SSF111369">
    <property type="entry name" value="HlyD-like secretion proteins"/>
    <property type="match status" value="1"/>
</dbReference>
<organism evidence="2 3">
    <name type="scientific">Prevotella disiens DNF00882</name>
    <dbReference type="NCBI Taxonomy" id="1401075"/>
    <lineage>
        <taxon>Bacteria</taxon>
        <taxon>Pseudomonadati</taxon>
        <taxon>Bacteroidota</taxon>
        <taxon>Bacteroidia</taxon>
        <taxon>Bacteroidales</taxon>
        <taxon>Prevotellaceae</taxon>
        <taxon>Prevotella</taxon>
    </lineage>
</organism>
<accession>A0A096AT01</accession>
<dbReference type="RefSeq" id="WP_004357664.1">
    <property type="nucleotide sequence ID" value="NZ_JRNR01000024.1"/>
</dbReference>
<evidence type="ECO:0000256" key="1">
    <source>
        <dbReference type="SAM" id="Phobius"/>
    </source>
</evidence>
<dbReference type="Gene3D" id="2.40.50.100">
    <property type="match status" value="1"/>
</dbReference>
<keyword evidence="1" id="KW-1133">Transmembrane helix</keyword>
<dbReference type="PANTHER" id="PTHR30438">
    <property type="entry name" value="36 KDA ANTIGEN-RELATED"/>
    <property type="match status" value="1"/>
</dbReference>
<dbReference type="EMBL" id="JRNR01000024">
    <property type="protein sequence ID" value="KGF49875.1"/>
    <property type="molecule type" value="Genomic_DNA"/>
</dbReference>
<dbReference type="Gene3D" id="1.10.287.470">
    <property type="entry name" value="Helix hairpin bin"/>
    <property type="match status" value="1"/>
</dbReference>
<reference evidence="2 3" key="1">
    <citation type="submission" date="2014-07" db="EMBL/GenBank/DDBJ databases">
        <authorList>
            <person name="McCorrison J."/>
            <person name="Sanka R."/>
            <person name="Torralba M."/>
            <person name="Gillis M."/>
            <person name="Haft D.H."/>
            <person name="Methe B."/>
            <person name="Sutton G."/>
            <person name="Nelson K.E."/>
        </authorList>
    </citation>
    <scope>NUCLEOTIDE SEQUENCE [LARGE SCALE GENOMIC DNA]</scope>
    <source>
        <strain evidence="2 3">DNF00882</strain>
    </source>
</reference>
<protein>
    <submittedName>
        <fullName evidence="2">Hemolysin secretion protein D</fullName>
    </submittedName>
</protein>
<dbReference type="PANTHER" id="PTHR30438:SF1">
    <property type="entry name" value="36 KDA ANTIGEN"/>
    <property type="match status" value="1"/>
</dbReference>
<dbReference type="Gene3D" id="2.40.30.170">
    <property type="match status" value="1"/>
</dbReference>
<feature type="transmembrane region" description="Helical" evidence="1">
    <location>
        <begin position="12"/>
        <end position="32"/>
    </location>
</feature>
<name>A0A096AT01_9BACT</name>
<evidence type="ECO:0000313" key="2">
    <source>
        <dbReference type="EMBL" id="KGF49875.1"/>
    </source>
</evidence>
<evidence type="ECO:0000313" key="3">
    <source>
        <dbReference type="Proteomes" id="UP000029538"/>
    </source>
</evidence>
<comment type="caution">
    <text evidence="2">The sequence shown here is derived from an EMBL/GenBank/DDBJ whole genome shotgun (WGS) entry which is preliminary data.</text>
</comment>
<keyword evidence="1" id="KW-0812">Transmembrane</keyword>
<sequence length="328" mass="35910">MSAKSQHNNILLAIIGFATVVVLVAVIGYFTLGKEEEVIQGEIEVSEYRVACKLPGRITELRVKEGDMVHKGDVLAVVEIPEANAQEKVAEATANATEALSDLTQAPNREEIIKTAYSIYQQALTANDVAQKTYGRLQRLFNEGVVSAQKRDEAEAAFLTTKSAVEVALSQYELAKSGKREETKQLAKSQAKAAREVVQVVKSVLKETVQRATADGEVSTIYPKVGELVGLGSPIMSIAMTNDVWATFNIREDQLKGMKIGSRLKAYIPAFGKEIDFQVTAIKDQGTYAVWKATKSTGQYDLKTFQVKAKPLQRIDGLRPGMSVILKK</sequence>
<dbReference type="Proteomes" id="UP000029538">
    <property type="component" value="Unassembled WGS sequence"/>
</dbReference>
<keyword evidence="1" id="KW-0472">Membrane</keyword>
<dbReference type="AlphaFoldDB" id="A0A096AT01"/>
<gene>
    <name evidence="2" type="ORF">HMPREF0654_03715</name>
</gene>